<dbReference type="AlphaFoldDB" id="A0A1W6WMQ9"/>
<proteinExistence type="predicted"/>
<gene>
    <name evidence="1" type="ORF">CAB88_12425</name>
</gene>
<dbReference type="PROSITE" id="PS51257">
    <property type="entry name" value="PROKAR_LIPOPROTEIN"/>
    <property type="match status" value="1"/>
</dbReference>
<keyword evidence="2" id="KW-1185">Reference proteome</keyword>
<dbReference type="RefSeq" id="WP_000091043.1">
    <property type="nucleotide sequence ID" value="NZ_CP021061.1"/>
</dbReference>
<name>A0A1W6WMQ9_BACTU</name>
<evidence type="ECO:0000313" key="1">
    <source>
        <dbReference type="EMBL" id="ARP57831.1"/>
    </source>
</evidence>
<accession>A0A1W6WMQ9</accession>
<organism evidence="1 2">
    <name type="scientific">Bacillus thuringiensis</name>
    <dbReference type="NCBI Taxonomy" id="1428"/>
    <lineage>
        <taxon>Bacteria</taxon>
        <taxon>Bacillati</taxon>
        <taxon>Bacillota</taxon>
        <taxon>Bacilli</taxon>
        <taxon>Bacillales</taxon>
        <taxon>Bacillaceae</taxon>
        <taxon>Bacillus</taxon>
        <taxon>Bacillus cereus group</taxon>
    </lineage>
</organism>
<reference evidence="1 2" key="1">
    <citation type="submission" date="2017-04" db="EMBL/GenBank/DDBJ databases">
        <title>Complete Genome Sequence of Bacillus thuringiensis type Strain ATCC 10792.</title>
        <authorList>
            <person name="Oh D.-H."/>
            <person name="Park B.-J."/>
            <person name="Shuai W."/>
            <person name="Chelliah R."/>
        </authorList>
    </citation>
    <scope>NUCLEOTIDE SEQUENCE [LARGE SCALE GENOMIC DNA]</scope>
    <source>
        <strain evidence="1 2">ATCC 10792</strain>
    </source>
</reference>
<sequence>MSRRFALTYENKILRKIMITVSIIFLVFIATGCDSVQNEAKDVTDIPLNSKLDSLISESIIAWNQDKLNHTEKQFETHVIYGTEMKDEKMYVYLHSLMQGYNRETQTVPQAGHLLPVRVTVTKNGDDYIIEDYREPGDGAENEPTLRNMFPNKYADQALAISNKIIQSLESRMQESVSKWLEQTNNERQKR</sequence>
<dbReference type="EMBL" id="CP021061">
    <property type="protein sequence ID" value="ARP57831.1"/>
    <property type="molecule type" value="Genomic_DNA"/>
</dbReference>
<dbReference type="Proteomes" id="UP000194143">
    <property type="component" value="Chromosome"/>
</dbReference>
<dbReference type="GeneID" id="67470250"/>
<evidence type="ECO:0000313" key="2">
    <source>
        <dbReference type="Proteomes" id="UP000194143"/>
    </source>
</evidence>
<protein>
    <submittedName>
        <fullName evidence="1">Peptidase M56</fullName>
    </submittedName>
</protein>